<dbReference type="InterPro" id="IPR020613">
    <property type="entry name" value="Thiolase_CS"/>
</dbReference>
<dbReference type="PIRSF" id="PIRSF000429">
    <property type="entry name" value="Ac-CoA_Ac_transf"/>
    <property type="match status" value="1"/>
</dbReference>
<evidence type="ECO:0000256" key="2">
    <source>
        <dbReference type="ARBA" id="ARBA00022679"/>
    </source>
</evidence>
<dbReference type="InterPro" id="IPR002155">
    <property type="entry name" value="Thiolase"/>
</dbReference>
<accession>A0ABT6MAS9</accession>
<organism evidence="7 8">
    <name type="scientific">Prescottella agglutinans</name>
    <dbReference type="NCBI Taxonomy" id="1644129"/>
    <lineage>
        <taxon>Bacteria</taxon>
        <taxon>Bacillati</taxon>
        <taxon>Actinomycetota</taxon>
        <taxon>Actinomycetes</taxon>
        <taxon>Mycobacteriales</taxon>
        <taxon>Nocardiaceae</taxon>
        <taxon>Prescottella</taxon>
    </lineage>
</organism>
<keyword evidence="8" id="KW-1185">Reference proteome</keyword>
<dbReference type="Proteomes" id="UP001160334">
    <property type="component" value="Unassembled WGS sequence"/>
</dbReference>
<comment type="caution">
    <text evidence="7">The sequence shown here is derived from an EMBL/GenBank/DDBJ whole genome shotgun (WGS) entry which is preliminary data.</text>
</comment>
<evidence type="ECO:0000256" key="1">
    <source>
        <dbReference type="ARBA" id="ARBA00010982"/>
    </source>
</evidence>
<dbReference type="PANTHER" id="PTHR43365">
    <property type="entry name" value="BLR7806 PROTEIN"/>
    <property type="match status" value="1"/>
</dbReference>
<dbReference type="EC" id="2.3.1.9" evidence="7"/>
<feature type="domain" description="Thiolase N-terminal" evidence="5">
    <location>
        <begin position="5"/>
        <end position="251"/>
    </location>
</feature>
<dbReference type="SUPFAM" id="SSF53901">
    <property type="entry name" value="Thiolase-like"/>
    <property type="match status" value="2"/>
</dbReference>
<reference evidence="7 8" key="1">
    <citation type="submission" date="2023-04" db="EMBL/GenBank/DDBJ databases">
        <title>Forest soil microbial communities from Buena Vista Peninsula, Colon Province, Panama.</title>
        <authorList>
            <person name="Bouskill N."/>
        </authorList>
    </citation>
    <scope>NUCLEOTIDE SEQUENCE [LARGE SCALE GENOMIC DNA]</scope>
    <source>
        <strain evidence="7 8">CFH S0262</strain>
    </source>
</reference>
<sequence>MTEAYIVDAVRTPVGKKNGALSSIHPIDLGANIIRAAMGRVNLDPAAVDDVVFGCVDAIGGQAGNIARTSWLAAGLPEEVPGTTVDRQCGSSQQALHFAAQAVMSGTADLILAGGVQNMSRIPISAAMTVGREFGFDDPFSGSTEWARRYGDQEVSQFHGAELIAEKWGISREDMERWALRSHDRAHAAIAEGRFTREVVPVGDVTVDEGPRETSLEAMARLRPLRPGGRLTAALASQIADGASAVLVASEAAVKAHNLVPRARIHHMSVRGADPIFMLSAPIPATEYALRKTGMTIDDFDAIEINEAFASVVLSWLAETGADPAKVNVNGGGIALGHPLGATGTKLFATLLNELERTGGRYGLQTMCEGGGTANVLIVERLG</sequence>
<evidence type="ECO:0000259" key="5">
    <source>
        <dbReference type="Pfam" id="PF00108"/>
    </source>
</evidence>
<proteinExistence type="inferred from homology"/>
<dbReference type="EMBL" id="JARXVC010000005">
    <property type="protein sequence ID" value="MDH6281411.1"/>
    <property type="molecule type" value="Genomic_DNA"/>
</dbReference>
<dbReference type="Gene3D" id="3.40.47.10">
    <property type="match status" value="2"/>
</dbReference>
<dbReference type="NCBIfam" id="TIGR01930">
    <property type="entry name" value="AcCoA-C-Actrans"/>
    <property type="match status" value="1"/>
</dbReference>
<dbReference type="PROSITE" id="PS00737">
    <property type="entry name" value="THIOLASE_2"/>
    <property type="match status" value="1"/>
</dbReference>
<evidence type="ECO:0000256" key="4">
    <source>
        <dbReference type="RuleBase" id="RU003557"/>
    </source>
</evidence>
<evidence type="ECO:0000313" key="7">
    <source>
        <dbReference type="EMBL" id="MDH6281411.1"/>
    </source>
</evidence>
<keyword evidence="2 4" id="KW-0808">Transferase</keyword>
<feature type="domain" description="Thiolase C-terminal" evidence="6">
    <location>
        <begin position="261"/>
        <end position="381"/>
    </location>
</feature>
<evidence type="ECO:0000256" key="3">
    <source>
        <dbReference type="ARBA" id="ARBA00023315"/>
    </source>
</evidence>
<dbReference type="InterPro" id="IPR020616">
    <property type="entry name" value="Thiolase_N"/>
</dbReference>
<evidence type="ECO:0000313" key="8">
    <source>
        <dbReference type="Proteomes" id="UP001160334"/>
    </source>
</evidence>
<gene>
    <name evidence="7" type="ORF">M2280_002631</name>
</gene>
<keyword evidence="3 4" id="KW-0012">Acyltransferase</keyword>
<dbReference type="RefSeq" id="WP_280760728.1">
    <property type="nucleotide sequence ID" value="NZ_JARXVC010000005.1"/>
</dbReference>
<dbReference type="GO" id="GO:0003985">
    <property type="term" value="F:acetyl-CoA C-acetyltransferase activity"/>
    <property type="evidence" value="ECO:0007669"/>
    <property type="project" value="UniProtKB-EC"/>
</dbReference>
<dbReference type="Pfam" id="PF00108">
    <property type="entry name" value="Thiolase_N"/>
    <property type="match status" value="1"/>
</dbReference>
<name>A0ABT6MAS9_9NOCA</name>
<protein>
    <submittedName>
        <fullName evidence="7">Acetyl-CoA C-acetyltransferase</fullName>
        <ecNumber evidence="7">2.3.1.9</ecNumber>
    </submittedName>
</protein>
<dbReference type="InterPro" id="IPR020617">
    <property type="entry name" value="Thiolase_C"/>
</dbReference>
<dbReference type="PANTHER" id="PTHR43365:SF1">
    <property type="entry name" value="ACETYL-COA C-ACYLTRANSFERASE"/>
    <property type="match status" value="1"/>
</dbReference>
<comment type="similarity">
    <text evidence="1 4">Belongs to the thiolase-like superfamily. Thiolase family.</text>
</comment>
<dbReference type="Pfam" id="PF02803">
    <property type="entry name" value="Thiolase_C"/>
    <property type="match status" value="1"/>
</dbReference>
<dbReference type="NCBIfam" id="NF005865">
    <property type="entry name" value="PRK07801.1"/>
    <property type="match status" value="1"/>
</dbReference>
<dbReference type="InterPro" id="IPR016039">
    <property type="entry name" value="Thiolase-like"/>
</dbReference>
<evidence type="ECO:0000259" key="6">
    <source>
        <dbReference type="Pfam" id="PF02803"/>
    </source>
</evidence>
<dbReference type="CDD" id="cd00751">
    <property type="entry name" value="thiolase"/>
    <property type="match status" value="1"/>
</dbReference>